<dbReference type="Pfam" id="PF01590">
    <property type="entry name" value="GAF"/>
    <property type="match status" value="1"/>
</dbReference>
<comment type="caution">
    <text evidence="13">The sequence shown here is derived from an EMBL/GenBank/DDBJ whole genome shotgun (WGS) entry which is preliminary data.</text>
</comment>
<dbReference type="SUPFAM" id="SSF52540">
    <property type="entry name" value="P-loop containing nucleoside triphosphate hydrolases"/>
    <property type="match status" value="1"/>
</dbReference>
<dbReference type="PROSITE" id="PS50112">
    <property type="entry name" value="PAS"/>
    <property type="match status" value="1"/>
</dbReference>
<dbReference type="EC" id="2.7.13.3" evidence="2"/>
<reference evidence="13 14" key="1">
    <citation type="submission" date="2019-08" db="EMBL/GenBank/DDBJ databases">
        <title>Bradyrhizobium hipponensis sp. nov., a rhizobium isolated from a Lupinus angustifolius root nodule in Tunisia.</title>
        <authorList>
            <person name="Off K."/>
            <person name="Rejili M."/>
            <person name="Mars M."/>
            <person name="Brachmann A."/>
            <person name="Marin M."/>
        </authorList>
    </citation>
    <scope>NUCLEOTIDE SEQUENCE [LARGE SCALE GENOMIC DNA]</scope>
    <source>
        <strain evidence="13 14">CTAW71</strain>
    </source>
</reference>
<dbReference type="RefSeq" id="WP_148774908.1">
    <property type="nucleotide sequence ID" value="NZ_VSSS01000038.1"/>
</dbReference>
<keyword evidence="8" id="KW-0902">Two-component regulatory system</keyword>
<keyword evidence="3" id="KW-0597">Phosphoprotein</keyword>
<keyword evidence="7" id="KW-0067">ATP-binding</keyword>
<evidence type="ECO:0000259" key="9">
    <source>
        <dbReference type="PROSITE" id="PS50011"/>
    </source>
</evidence>
<dbReference type="SUPFAM" id="SSF55874">
    <property type="entry name" value="ATPase domain of HSP90 chaperone/DNA topoisomerase II/histidine kinase"/>
    <property type="match status" value="1"/>
</dbReference>
<keyword evidence="6" id="KW-0418">Kinase</keyword>
<protein>
    <recommendedName>
        <fullName evidence="2">histidine kinase</fullName>
        <ecNumber evidence="2">2.7.13.3</ecNumber>
    </recommendedName>
</protein>
<dbReference type="SMART" id="SM00387">
    <property type="entry name" value="HATPase_c"/>
    <property type="match status" value="1"/>
</dbReference>
<dbReference type="Gene3D" id="1.10.510.10">
    <property type="entry name" value="Transferase(Phosphotransferase) domain 1"/>
    <property type="match status" value="1"/>
</dbReference>
<feature type="domain" description="PAS" evidence="11">
    <location>
        <begin position="1479"/>
        <end position="1551"/>
    </location>
</feature>
<feature type="domain" description="PAC" evidence="12">
    <location>
        <begin position="1554"/>
        <end position="1603"/>
    </location>
</feature>
<dbReference type="SUPFAM" id="SSF55785">
    <property type="entry name" value="PYP-like sensor domain (PAS domain)"/>
    <property type="match status" value="1"/>
</dbReference>
<dbReference type="InterPro" id="IPR003661">
    <property type="entry name" value="HisK_dim/P_dom"/>
</dbReference>
<keyword evidence="4" id="KW-0808">Transferase</keyword>
<dbReference type="SMART" id="SM00220">
    <property type="entry name" value="S_TKc"/>
    <property type="match status" value="1"/>
</dbReference>
<gene>
    <name evidence="13" type="ORF">FXB40_25570</name>
</gene>
<dbReference type="PROSITE" id="PS50109">
    <property type="entry name" value="HIS_KIN"/>
    <property type="match status" value="1"/>
</dbReference>
<dbReference type="InterPro" id="IPR011009">
    <property type="entry name" value="Kinase-like_dom_sf"/>
</dbReference>
<evidence type="ECO:0000256" key="4">
    <source>
        <dbReference type="ARBA" id="ARBA00022679"/>
    </source>
</evidence>
<dbReference type="Pfam" id="PF00069">
    <property type="entry name" value="Pkinase"/>
    <property type="match status" value="1"/>
</dbReference>
<evidence type="ECO:0000256" key="1">
    <source>
        <dbReference type="ARBA" id="ARBA00000085"/>
    </source>
</evidence>
<dbReference type="InterPro" id="IPR004358">
    <property type="entry name" value="Sig_transdc_His_kin-like_C"/>
</dbReference>
<dbReference type="InterPro" id="IPR036890">
    <property type="entry name" value="HATPase_C_sf"/>
</dbReference>
<dbReference type="NCBIfam" id="TIGR00229">
    <property type="entry name" value="sensory_box"/>
    <property type="match status" value="1"/>
</dbReference>
<dbReference type="InterPro" id="IPR029016">
    <property type="entry name" value="GAF-like_dom_sf"/>
</dbReference>
<dbReference type="SUPFAM" id="SSF56112">
    <property type="entry name" value="Protein kinase-like (PK-like)"/>
    <property type="match status" value="1"/>
</dbReference>
<evidence type="ECO:0000313" key="14">
    <source>
        <dbReference type="Proteomes" id="UP000324758"/>
    </source>
</evidence>
<evidence type="ECO:0000313" key="13">
    <source>
        <dbReference type="EMBL" id="TYL92443.1"/>
    </source>
</evidence>
<evidence type="ECO:0000256" key="3">
    <source>
        <dbReference type="ARBA" id="ARBA00022553"/>
    </source>
</evidence>
<dbReference type="InterPro" id="IPR036097">
    <property type="entry name" value="HisK_dim/P_sf"/>
</dbReference>
<dbReference type="InterPro" id="IPR000014">
    <property type="entry name" value="PAS"/>
</dbReference>
<dbReference type="InterPro" id="IPR005467">
    <property type="entry name" value="His_kinase_dom"/>
</dbReference>
<evidence type="ECO:0000256" key="5">
    <source>
        <dbReference type="ARBA" id="ARBA00022741"/>
    </source>
</evidence>
<dbReference type="Gene3D" id="1.10.287.130">
    <property type="match status" value="1"/>
</dbReference>
<dbReference type="Gene3D" id="3.30.450.40">
    <property type="match status" value="1"/>
</dbReference>
<dbReference type="PRINTS" id="PR00344">
    <property type="entry name" value="BCTRLSENSOR"/>
</dbReference>
<proteinExistence type="predicted"/>
<dbReference type="InterPro" id="IPR027417">
    <property type="entry name" value="P-loop_NTPase"/>
</dbReference>
<dbReference type="Pfam" id="PF13426">
    <property type="entry name" value="PAS_9"/>
    <property type="match status" value="1"/>
</dbReference>
<dbReference type="CDD" id="cd00130">
    <property type="entry name" value="PAS"/>
    <property type="match status" value="1"/>
</dbReference>
<comment type="catalytic activity">
    <reaction evidence="1">
        <text>ATP + protein L-histidine = ADP + protein N-phospho-L-histidine.</text>
        <dbReference type="EC" id="2.7.13.3"/>
    </reaction>
</comment>
<dbReference type="SUPFAM" id="SSF55781">
    <property type="entry name" value="GAF domain-like"/>
    <property type="match status" value="1"/>
</dbReference>
<dbReference type="InterPro" id="IPR035965">
    <property type="entry name" value="PAS-like_dom_sf"/>
</dbReference>
<evidence type="ECO:0000259" key="11">
    <source>
        <dbReference type="PROSITE" id="PS50112"/>
    </source>
</evidence>
<evidence type="ECO:0000259" key="12">
    <source>
        <dbReference type="PROSITE" id="PS50113"/>
    </source>
</evidence>
<evidence type="ECO:0000256" key="8">
    <source>
        <dbReference type="ARBA" id="ARBA00023012"/>
    </source>
</evidence>
<dbReference type="FunFam" id="1.10.287.130:FF:000055">
    <property type="entry name" value="Two-component sensor histidine kinase"/>
    <property type="match status" value="1"/>
</dbReference>
<organism evidence="13 14">
    <name type="scientific">Bradyrhizobium rifense</name>
    <dbReference type="NCBI Taxonomy" id="515499"/>
    <lineage>
        <taxon>Bacteria</taxon>
        <taxon>Pseudomonadati</taxon>
        <taxon>Pseudomonadota</taxon>
        <taxon>Alphaproteobacteria</taxon>
        <taxon>Hyphomicrobiales</taxon>
        <taxon>Nitrobacteraceae</taxon>
        <taxon>Bradyrhizobium</taxon>
    </lineage>
</organism>
<evidence type="ECO:0000256" key="7">
    <source>
        <dbReference type="ARBA" id="ARBA00022840"/>
    </source>
</evidence>
<dbReference type="Gene3D" id="3.40.50.300">
    <property type="entry name" value="P-loop containing nucleotide triphosphate hydrolases"/>
    <property type="match status" value="1"/>
</dbReference>
<evidence type="ECO:0000256" key="6">
    <source>
        <dbReference type="ARBA" id="ARBA00022777"/>
    </source>
</evidence>
<dbReference type="Gene3D" id="3.30.565.10">
    <property type="entry name" value="Histidine kinase-like ATPase, C-terminal domain"/>
    <property type="match status" value="1"/>
</dbReference>
<dbReference type="InterPro" id="IPR000700">
    <property type="entry name" value="PAS-assoc_C"/>
</dbReference>
<feature type="domain" description="Histidine kinase" evidence="10">
    <location>
        <begin position="1630"/>
        <end position="1846"/>
    </location>
</feature>
<evidence type="ECO:0000256" key="2">
    <source>
        <dbReference type="ARBA" id="ARBA00012438"/>
    </source>
</evidence>
<dbReference type="InterPro" id="IPR003594">
    <property type="entry name" value="HATPase_dom"/>
</dbReference>
<dbReference type="Pfam" id="PF00512">
    <property type="entry name" value="HisKA"/>
    <property type="match status" value="1"/>
</dbReference>
<dbReference type="OrthoDB" id="9789238at2"/>
<dbReference type="InterPro" id="IPR000719">
    <property type="entry name" value="Prot_kinase_dom"/>
</dbReference>
<keyword evidence="14" id="KW-1185">Reference proteome</keyword>
<dbReference type="InterPro" id="IPR003018">
    <property type="entry name" value="GAF"/>
</dbReference>
<dbReference type="InterPro" id="IPR053159">
    <property type="entry name" value="Hybrid_Histidine_Kinase"/>
</dbReference>
<dbReference type="PROSITE" id="PS50011">
    <property type="entry name" value="PROTEIN_KINASE_DOM"/>
    <property type="match status" value="1"/>
</dbReference>
<dbReference type="CDD" id="cd00082">
    <property type="entry name" value="HisKA"/>
    <property type="match status" value="1"/>
</dbReference>
<dbReference type="GO" id="GO:0000155">
    <property type="term" value="F:phosphorelay sensor kinase activity"/>
    <property type="evidence" value="ECO:0007669"/>
    <property type="project" value="InterPro"/>
</dbReference>
<dbReference type="CDD" id="cd14014">
    <property type="entry name" value="STKc_PknB_like"/>
    <property type="match status" value="1"/>
</dbReference>
<dbReference type="SUPFAM" id="SSF47384">
    <property type="entry name" value="Homodimeric domain of signal transducing histidine kinase"/>
    <property type="match status" value="1"/>
</dbReference>
<dbReference type="InterPro" id="IPR041664">
    <property type="entry name" value="AAA_16"/>
</dbReference>
<dbReference type="Proteomes" id="UP000324758">
    <property type="component" value="Unassembled WGS sequence"/>
</dbReference>
<dbReference type="PANTHER" id="PTHR43642">
    <property type="entry name" value="HYBRID SIGNAL TRANSDUCTION HISTIDINE KINASE G"/>
    <property type="match status" value="1"/>
</dbReference>
<dbReference type="Pfam" id="PF13191">
    <property type="entry name" value="AAA_16"/>
    <property type="match status" value="1"/>
</dbReference>
<keyword evidence="5" id="KW-0547">Nucleotide-binding</keyword>
<dbReference type="PANTHER" id="PTHR43642:SF1">
    <property type="entry name" value="HYBRID SIGNAL TRANSDUCTION HISTIDINE KINASE G"/>
    <property type="match status" value="1"/>
</dbReference>
<dbReference type="EMBL" id="VSSS01000038">
    <property type="protein sequence ID" value="TYL92443.1"/>
    <property type="molecule type" value="Genomic_DNA"/>
</dbReference>
<dbReference type="PROSITE" id="PS50113">
    <property type="entry name" value="PAC"/>
    <property type="match status" value="1"/>
</dbReference>
<feature type="domain" description="Protein kinase" evidence="9">
    <location>
        <begin position="22"/>
        <end position="279"/>
    </location>
</feature>
<dbReference type="SMART" id="SM00091">
    <property type="entry name" value="PAS"/>
    <property type="match status" value="1"/>
</dbReference>
<dbReference type="Gene3D" id="3.30.450.20">
    <property type="entry name" value="PAS domain"/>
    <property type="match status" value="1"/>
</dbReference>
<evidence type="ECO:0000259" key="10">
    <source>
        <dbReference type="PROSITE" id="PS50109"/>
    </source>
</evidence>
<dbReference type="SMART" id="SM00065">
    <property type="entry name" value="GAF"/>
    <property type="match status" value="1"/>
</dbReference>
<dbReference type="SMART" id="SM00388">
    <property type="entry name" value="HisKA"/>
    <property type="match status" value="1"/>
</dbReference>
<dbReference type="Pfam" id="PF02518">
    <property type="entry name" value="HATPase_c"/>
    <property type="match status" value="1"/>
</dbReference>
<name>A0A5D3KLP6_9BRAD</name>
<dbReference type="GO" id="GO:0005524">
    <property type="term" value="F:ATP binding"/>
    <property type="evidence" value="ECO:0007669"/>
    <property type="project" value="UniProtKB-KW"/>
</dbReference>
<accession>A0A5D3KLP6</accession>
<sequence>MPRDPLSRTLFGSNVDSDIQDIQPLWEDGDRAFCRACRRQTHGSSAVVLIVRPTAEHPATLDRLAHECELREELDEAWAVRPLELIREAGRTMLVLEDPCGEPLLNLLGIRMEPKPFLRLAVGITRAVGKLHRSGLVHKDLKPAHILVNCPDEQVRVTGFGLASRLSRERVPPGPAEFIAGSLPYMAPEQTGRMNRSVDCRSDLYSLGVTFYQMLTGALPFTGSDPLEWIHCHIARKATPPVEKSQNLPEPISQIVMKLLAKTAEERYQTAAGLEHDLQHCLAAWANHGRIDTFELGADDTPDRLLIPEKLYGRAREIETLLGSFDRAVKSGAPRLVLVAGYSGIGKSSLVQELHKVLVPSRGLLASGKFDQLKRDVPYATLVQTFQSLVRPLLSKSEGELATWRQALRAALGANGRLMIDLIPDLSLIIGEQPAPAELPARQAQNRFHLVLRRFIGAFARRTHPLVLFLDDLQWHDAATLDLIEDLLTQSDLHLLLIGAYRSNEVDAGHPLKRKLESIRRADVNLEKITLSPLTADDVAQLVADTLRCGPKRAAPLAKLVHQKTMGNPFFAIQFLSELAEEQLLTFDHESARWRWDLKRIHAKAYTENVVDLMLGKLIRLPEETQDALQQLACFGNMAETAELAIVLETSQGQVHARLWPAIRQELVSRQGTVYRFVHDRVQEAAYLLVPESSRAPAHLRIGRMLAAHVPAHKREEAIFDVVSQLNRGVALIASGQEREQLAELNLIAGQRARASAAYASALTYFTVGATLLARDSWQRRQELAFALETSRAECEFLVGRLDIAESLLSALWKHALNAPQRSTVACLRVDLYLALGQHGRAVAIGLEYLHDVGIEWSPHPKDEETLVEYQRMWSQLPDAIEDLAGLPGMTDQTSLATLAVLTRILPAAGFTDVNLSALVICRAVSISLEYGNTDASCTHYAWLGRISAGRFGDYQAADKFGRLACDLVDRVEFSRFRAPVYLAVGGNVIPWTKPLRDGRVLIRRALEAAVSIGDVIYEAYSLLHLTSNMMMAGDPLKEVQNEIEKSLAPIRNRKVKFAADAMTAQLAIIRTMRGLTRSFGTFDDQQFDELDIERSFERSPELSPSETVYWIRKLQARFLAGDYPAAIGARSKAEPGLWTIPTEFLIAEFHFYGALSHSCYCDGLCESEQQQHRKMIDAHHRQLQIWATNCPENFDNRASLVGAEIARLECRDADAMRLYERSIQTAGRNGFAHHAGVAGELAARFYATRGFDRISRVYLQDARHGYLRWGADGKVRQLDELHPHLNHEETTLAVNGMRIGAPVEHLDLATVTKVSQAISGEIVLQKLIDTLMRTAIEQAGAERGLLILLDEGEPRIEAEATTVADALLVKVDEQPVTPMALPESVLHFVLRVRENVILEDAAAQPSFAEDPYIRERKSRSILCLPLITQGKLIGVLYLENNLAPRIFSAARNSVLKMLASQAATALENSRLYSEVQQREAKIRRLLDANVIGIFIIGKGGEIIEANQAFLAMVGYDQGDLLAGRVNGLDLTPPEWHERTMDARTEAKRTGAVQQFEKEYIRKDGSRVPVLIGLAVFDERQDHGVGFVLDLTERKRVEAEARESERRYRETLMGLAHANRTTTMGQLAASIAHEVNQPIAAISSNAGAGLNWLAAQPPNLEEIRQTFGLIVRDSMRAGDVIRRIRALMNKAPIQTELLAIDEVILEVLSLVGAELAKHDVWVRTRRPEALPLVRADRVQVRQVILNLITNAIEAMSEINEGERELLIATRTDGSNNVLVSFRDTGPGLDPSSVDRVFEAFYTTKSESMGMGLAICHSIIEAHGGRMWAGANDPRGAVFQFSMPVAPEGVDRAEQVTGAS</sequence>